<accession>A0A067LEM5</accession>
<evidence type="ECO:0000313" key="3">
    <source>
        <dbReference type="Proteomes" id="UP000027138"/>
    </source>
</evidence>
<dbReference type="AlphaFoldDB" id="A0A067LEM5"/>
<reference evidence="2 3" key="1">
    <citation type="journal article" date="2014" name="PLoS ONE">
        <title>Global Analysis of Gene Expression Profiles in Physic Nut (Jatropha curcas L.) Seedlings Exposed to Salt Stress.</title>
        <authorList>
            <person name="Zhang L."/>
            <person name="Zhang C."/>
            <person name="Wu P."/>
            <person name="Chen Y."/>
            <person name="Li M."/>
            <person name="Jiang H."/>
            <person name="Wu G."/>
        </authorList>
    </citation>
    <scope>NUCLEOTIDE SEQUENCE [LARGE SCALE GENOMIC DNA]</scope>
    <source>
        <strain evidence="3">cv. GZQX0401</strain>
        <tissue evidence="2">Young leaves</tissue>
    </source>
</reference>
<feature type="region of interest" description="Disordered" evidence="1">
    <location>
        <begin position="44"/>
        <end position="64"/>
    </location>
</feature>
<dbReference type="EMBL" id="KK914203">
    <property type="protein sequence ID" value="KDP46926.1"/>
    <property type="molecule type" value="Genomic_DNA"/>
</dbReference>
<keyword evidence="3" id="KW-1185">Reference proteome</keyword>
<gene>
    <name evidence="2" type="ORF">JCGZ_08914</name>
</gene>
<sequence length="170" mass="18937">MPPRYKRQRSIASVAARGTRLDIDVLVHMRLVEKVGDTFHIMGSRKVRPQGEETEEGDDTNMEEDIPHSFPGFGTFSSAGTSGAGPSFQGASDLSNEEVLARMMSRIDMFDARFHGMETMISDRFQSIEIMQGSLDSRIDTMQSQYQGIASQLQIVIQLLQSDPPPPLEE</sequence>
<evidence type="ECO:0000313" key="2">
    <source>
        <dbReference type="EMBL" id="KDP46926.1"/>
    </source>
</evidence>
<organism evidence="2 3">
    <name type="scientific">Jatropha curcas</name>
    <name type="common">Barbados nut</name>
    <dbReference type="NCBI Taxonomy" id="180498"/>
    <lineage>
        <taxon>Eukaryota</taxon>
        <taxon>Viridiplantae</taxon>
        <taxon>Streptophyta</taxon>
        <taxon>Embryophyta</taxon>
        <taxon>Tracheophyta</taxon>
        <taxon>Spermatophyta</taxon>
        <taxon>Magnoliopsida</taxon>
        <taxon>eudicotyledons</taxon>
        <taxon>Gunneridae</taxon>
        <taxon>Pentapetalae</taxon>
        <taxon>rosids</taxon>
        <taxon>fabids</taxon>
        <taxon>Malpighiales</taxon>
        <taxon>Euphorbiaceae</taxon>
        <taxon>Crotonoideae</taxon>
        <taxon>Jatropheae</taxon>
        <taxon>Jatropha</taxon>
    </lineage>
</organism>
<protein>
    <submittedName>
        <fullName evidence="2">Uncharacterized protein</fullName>
    </submittedName>
</protein>
<name>A0A067LEM5_JATCU</name>
<dbReference type="Proteomes" id="UP000027138">
    <property type="component" value="Unassembled WGS sequence"/>
</dbReference>
<feature type="compositionally biased region" description="Acidic residues" evidence="1">
    <location>
        <begin position="52"/>
        <end position="64"/>
    </location>
</feature>
<evidence type="ECO:0000256" key="1">
    <source>
        <dbReference type="SAM" id="MobiDB-lite"/>
    </source>
</evidence>
<proteinExistence type="predicted"/>